<protein>
    <submittedName>
        <fullName evidence="1">Uncharacterized protein</fullName>
    </submittedName>
</protein>
<organism evidence="1 2">
    <name type="scientific">Dryococelus australis</name>
    <dbReference type="NCBI Taxonomy" id="614101"/>
    <lineage>
        <taxon>Eukaryota</taxon>
        <taxon>Metazoa</taxon>
        <taxon>Ecdysozoa</taxon>
        <taxon>Arthropoda</taxon>
        <taxon>Hexapoda</taxon>
        <taxon>Insecta</taxon>
        <taxon>Pterygota</taxon>
        <taxon>Neoptera</taxon>
        <taxon>Polyneoptera</taxon>
        <taxon>Phasmatodea</taxon>
        <taxon>Verophasmatodea</taxon>
        <taxon>Anareolatae</taxon>
        <taxon>Phasmatidae</taxon>
        <taxon>Eurycanthinae</taxon>
        <taxon>Dryococelus</taxon>
    </lineage>
</organism>
<proteinExistence type="predicted"/>
<sequence length="79" mass="9332">MHRHWEVQKYFPNDHQAHGCLLEKDCVMLQGQHVSAEQEHSTEMWLAEHHPEFLPGIMAFKISDPDYYTVSIMHTDDVQ</sequence>
<comment type="caution">
    <text evidence="1">The sequence shown here is derived from an EMBL/GenBank/DDBJ whole genome shotgun (WGS) entry which is preliminary data.</text>
</comment>
<evidence type="ECO:0000313" key="1">
    <source>
        <dbReference type="EMBL" id="KAJ8871693.1"/>
    </source>
</evidence>
<keyword evidence="2" id="KW-1185">Reference proteome</keyword>
<feature type="non-terminal residue" evidence="1">
    <location>
        <position position="79"/>
    </location>
</feature>
<accession>A0ABQ9GI35</accession>
<name>A0ABQ9GI35_9NEOP</name>
<evidence type="ECO:0000313" key="2">
    <source>
        <dbReference type="Proteomes" id="UP001159363"/>
    </source>
</evidence>
<reference evidence="1 2" key="1">
    <citation type="submission" date="2023-02" db="EMBL/GenBank/DDBJ databases">
        <title>LHISI_Scaffold_Assembly.</title>
        <authorList>
            <person name="Stuart O.P."/>
            <person name="Cleave R."/>
            <person name="Magrath M.J.L."/>
            <person name="Mikheyev A.S."/>
        </authorList>
    </citation>
    <scope>NUCLEOTIDE SEQUENCE [LARGE SCALE GENOMIC DNA]</scope>
    <source>
        <strain evidence="1">Daus_M_001</strain>
        <tissue evidence="1">Leg muscle</tissue>
    </source>
</reference>
<gene>
    <name evidence="1" type="ORF">PR048_028020</name>
</gene>
<dbReference type="EMBL" id="JARBHB010000012">
    <property type="protein sequence ID" value="KAJ8871693.1"/>
    <property type="molecule type" value="Genomic_DNA"/>
</dbReference>
<dbReference type="Proteomes" id="UP001159363">
    <property type="component" value="Chromosome 11"/>
</dbReference>